<evidence type="ECO:0000256" key="1">
    <source>
        <dbReference type="ARBA" id="ARBA00023125"/>
    </source>
</evidence>
<protein>
    <recommendedName>
        <fullName evidence="2">HTH CENPB-type domain-containing protein</fullName>
    </recommendedName>
</protein>
<evidence type="ECO:0000313" key="3">
    <source>
        <dbReference type="EMBL" id="KAF2174363.1"/>
    </source>
</evidence>
<gene>
    <name evidence="4" type="ORF">K469DRAFT_487400</name>
    <name evidence="3" type="ORF">K469DRAFT_504230</name>
</gene>
<evidence type="ECO:0000313" key="4">
    <source>
        <dbReference type="EMBL" id="KAF2184209.1"/>
    </source>
</evidence>
<evidence type="ECO:0000259" key="2">
    <source>
        <dbReference type="PROSITE" id="PS51253"/>
    </source>
</evidence>
<dbReference type="AlphaFoldDB" id="A0A6A6E0W5"/>
<sequence>YRAHGRPSRQEKAKRQQYLTPSEENALVEYLLRMSNNGFPIPINFLRSLALIIARQRSSIFQASPTDKTIRPPRKNWPYGFHKRHPELKAKRADTRDHGIQLILPENVYNMDKIGVMLCMFSSLKVLVGKDD</sequence>
<evidence type="ECO:0000313" key="5">
    <source>
        <dbReference type="Proteomes" id="UP000800200"/>
    </source>
</evidence>
<name>A0A6A6E0W5_9PEZI</name>
<organism evidence="4 5">
    <name type="scientific">Zopfia rhizophila CBS 207.26</name>
    <dbReference type="NCBI Taxonomy" id="1314779"/>
    <lineage>
        <taxon>Eukaryota</taxon>
        <taxon>Fungi</taxon>
        <taxon>Dikarya</taxon>
        <taxon>Ascomycota</taxon>
        <taxon>Pezizomycotina</taxon>
        <taxon>Dothideomycetes</taxon>
        <taxon>Dothideomycetes incertae sedis</taxon>
        <taxon>Zopfiaceae</taxon>
        <taxon>Zopfia</taxon>
    </lineage>
</organism>
<dbReference type="Proteomes" id="UP000800200">
    <property type="component" value="Unassembled WGS sequence"/>
</dbReference>
<dbReference type="Pfam" id="PF03221">
    <property type="entry name" value="HTH_Tnp_Tc5"/>
    <property type="match status" value="1"/>
</dbReference>
<keyword evidence="5" id="KW-1185">Reference proteome</keyword>
<keyword evidence="1" id="KW-0238">DNA-binding</keyword>
<dbReference type="GO" id="GO:0003677">
    <property type="term" value="F:DNA binding"/>
    <property type="evidence" value="ECO:0007669"/>
    <property type="project" value="UniProtKB-KW"/>
</dbReference>
<accession>A0A6A6E0W5</accession>
<feature type="domain" description="HTH CENPB-type" evidence="2">
    <location>
        <begin position="11"/>
        <end position="91"/>
    </location>
</feature>
<dbReference type="OrthoDB" id="5420958at2759"/>
<dbReference type="PROSITE" id="PS51253">
    <property type="entry name" value="HTH_CENPB"/>
    <property type="match status" value="1"/>
</dbReference>
<reference evidence="4" key="1">
    <citation type="journal article" date="2020" name="Stud. Mycol.">
        <title>101 Dothideomycetes genomes: a test case for predicting lifestyles and emergence of pathogens.</title>
        <authorList>
            <person name="Haridas S."/>
            <person name="Albert R."/>
            <person name="Binder M."/>
            <person name="Bloem J."/>
            <person name="Labutti K."/>
            <person name="Salamov A."/>
            <person name="Andreopoulos B."/>
            <person name="Baker S."/>
            <person name="Barry K."/>
            <person name="Bills G."/>
            <person name="Bluhm B."/>
            <person name="Cannon C."/>
            <person name="Castanera R."/>
            <person name="Culley D."/>
            <person name="Daum C."/>
            <person name="Ezra D."/>
            <person name="Gonzalez J."/>
            <person name="Henrissat B."/>
            <person name="Kuo A."/>
            <person name="Liang C."/>
            <person name="Lipzen A."/>
            <person name="Lutzoni F."/>
            <person name="Magnuson J."/>
            <person name="Mondo S."/>
            <person name="Nolan M."/>
            <person name="Ohm R."/>
            <person name="Pangilinan J."/>
            <person name="Park H.-J."/>
            <person name="Ramirez L."/>
            <person name="Alfaro M."/>
            <person name="Sun H."/>
            <person name="Tritt A."/>
            <person name="Yoshinaga Y."/>
            <person name="Zwiers L.-H."/>
            <person name="Turgeon B."/>
            <person name="Goodwin S."/>
            <person name="Spatafora J."/>
            <person name="Crous P."/>
            <person name="Grigoriev I."/>
        </authorList>
    </citation>
    <scope>NUCLEOTIDE SEQUENCE</scope>
    <source>
        <strain evidence="4">CBS 207.26</strain>
    </source>
</reference>
<dbReference type="EMBL" id="ML995170">
    <property type="protein sequence ID" value="KAF2174363.1"/>
    <property type="molecule type" value="Genomic_DNA"/>
</dbReference>
<feature type="non-terminal residue" evidence="4">
    <location>
        <position position="132"/>
    </location>
</feature>
<dbReference type="EMBL" id="ML994639">
    <property type="protein sequence ID" value="KAF2184209.1"/>
    <property type="molecule type" value="Genomic_DNA"/>
</dbReference>
<feature type="non-terminal residue" evidence="4">
    <location>
        <position position="1"/>
    </location>
</feature>
<dbReference type="InterPro" id="IPR006600">
    <property type="entry name" value="HTH_CenpB_DNA-bd_dom"/>
</dbReference>
<proteinExistence type="predicted"/>